<protein>
    <recommendedName>
        <fullName evidence="3">Sulfotransferase domain-containing protein</fullName>
    </recommendedName>
</protein>
<dbReference type="AlphaFoldDB" id="A0AAU9WIN2"/>
<keyword evidence="2" id="KW-0808">Transferase</keyword>
<evidence type="ECO:0000313" key="5">
    <source>
        <dbReference type="Proteomes" id="UP001159428"/>
    </source>
</evidence>
<dbReference type="Gene3D" id="3.40.50.300">
    <property type="entry name" value="P-loop containing nucleotide triphosphate hydrolases"/>
    <property type="match status" value="2"/>
</dbReference>
<comment type="caution">
    <text evidence="4">The sequence shown here is derived from an EMBL/GenBank/DDBJ whole genome shotgun (WGS) entry which is preliminary data.</text>
</comment>
<dbReference type="InterPro" id="IPR027417">
    <property type="entry name" value="P-loop_NTPase"/>
</dbReference>
<evidence type="ECO:0000256" key="1">
    <source>
        <dbReference type="ARBA" id="ARBA00005771"/>
    </source>
</evidence>
<dbReference type="GO" id="GO:0008146">
    <property type="term" value="F:sulfotransferase activity"/>
    <property type="evidence" value="ECO:0007669"/>
    <property type="project" value="InterPro"/>
</dbReference>
<sequence length="849" mass="99041">MTPPPSPLLTVNWQSTFFSPISLYSLSNFPKALTSTILFIVKLINGGIGKASMTPGKASTRMIFTISPTMSEHFTVIQEKEGEFFGPRQALIHGVRLSFYVPNIDKDFERDLSRFETRSEDIYVVSFPKSGTTWVQEIVWQILNDGKISEERVESRSPFLEKSQLFDRPGDESDEQKVSVTSRPSPRLIKSHLPYHVIPKSKEESKRSKYIYVARNPRDVAVSYYHFVLGFGPSSYFKGTWEFFVKLFLEGKNSYGFWSDHVLPWWKHRGEPHVLFLKYEDLKKDLCGNVRLISEFLEKPLSDEMIRKIAHQCTFAEMKKNSNSYVISAYATKPNFLRKGQIGDWKSLFSEELNKQFEETFFHFSLIFWTWNNAIRYTICNISFLDCRFRKNEKLTNSTKISFSISIFLESLISLYPQPKIRNLKFPSAVVLLSFIGANAVQFGVTMVMLNDKDRTIFNLKYRKGFLTLVLGKRMEILYYFKPFDTKIIIRQVDYFLGIRRFRPLSSSPLRVRPYLIPCSPPHFSSSTPPSRVRPRIERYKPMMSERFTVIQENEGEFFGPRQVLIRGVRLTINAPSTGKDLERDLSRFETRSDDVYVVSFPKSGTTWVQEIVWQIFNDGKISEESVQSRYLNLEKSQLFDRPGDESDRQKVSVTSRPSPRLIKSHLPYHVIPMSKEEVKRSKYIYVARNPKDVAVSYYHFVLSFGPGSYFNGTWEFFAKLFLEGKNSYGFWPDHVLPWWKHRDEPHVLFLKYEDLKKDLCGNVRLISEFLEKPLSDEMIRKIAHQCTFAEMKKNSNSYVLSAFTAKPNFLRKGQIGDWKNIFSEELNKQFEETFLTKLDGTGLHFDTE</sequence>
<evidence type="ECO:0000256" key="2">
    <source>
        <dbReference type="ARBA" id="ARBA00022679"/>
    </source>
</evidence>
<gene>
    <name evidence="4" type="ORF">PMEA_00004667</name>
</gene>
<evidence type="ECO:0000259" key="3">
    <source>
        <dbReference type="Pfam" id="PF00685"/>
    </source>
</evidence>
<proteinExistence type="inferred from homology"/>
<name>A0AAU9WIN2_9CNID</name>
<dbReference type="SUPFAM" id="SSF52540">
    <property type="entry name" value="P-loop containing nucleoside triphosphate hydrolases"/>
    <property type="match status" value="2"/>
</dbReference>
<feature type="domain" description="Sulfotransferase" evidence="3">
    <location>
        <begin position="120"/>
        <end position="361"/>
    </location>
</feature>
<reference evidence="4 5" key="1">
    <citation type="submission" date="2022-05" db="EMBL/GenBank/DDBJ databases">
        <authorList>
            <consortium name="Genoscope - CEA"/>
            <person name="William W."/>
        </authorList>
    </citation>
    <scope>NUCLEOTIDE SEQUENCE [LARGE SCALE GENOMIC DNA]</scope>
</reference>
<evidence type="ECO:0000313" key="4">
    <source>
        <dbReference type="EMBL" id="CAH3112814.1"/>
    </source>
</evidence>
<feature type="domain" description="Sulfotransferase" evidence="3">
    <location>
        <begin position="594"/>
        <end position="843"/>
    </location>
</feature>
<dbReference type="PANTHER" id="PTHR11783">
    <property type="entry name" value="SULFOTRANSFERASE SULT"/>
    <property type="match status" value="1"/>
</dbReference>
<organism evidence="4 5">
    <name type="scientific">Pocillopora meandrina</name>
    <dbReference type="NCBI Taxonomy" id="46732"/>
    <lineage>
        <taxon>Eukaryota</taxon>
        <taxon>Metazoa</taxon>
        <taxon>Cnidaria</taxon>
        <taxon>Anthozoa</taxon>
        <taxon>Hexacorallia</taxon>
        <taxon>Scleractinia</taxon>
        <taxon>Astrocoeniina</taxon>
        <taxon>Pocilloporidae</taxon>
        <taxon>Pocillopora</taxon>
    </lineage>
</organism>
<accession>A0AAU9WIN2</accession>
<dbReference type="EMBL" id="CALNXJ010000013">
    <property type="protein sequence ID" value="CAH3112814.1"/>
    <property type="molecule type" value="Genomic_DNA"/>
</dbReference>
<keyword evidence="5" id="KW-1185">Reference proteome</keyword>
<comment type="similarity">
    <text evidence="1">Belongs to the sulfotransferase 1 family.</text>
</comment>
<dbReference type="InterPro" id="IPR000863">
    <property type="entry name" value="Sulfotransferase_dom"/>
</dbReference>
<dbReference type="Pfam" id="PF00685">
    <property type="entry name" value="Sulfotransfer_1"/>
    <property type="match status" value="2"/>
</dbReference>
<dbReference type="Proteomes" id="UP001159428">
    <property type="component" value="Unassembled WGS sequence"/>
</dbReference>